<dbReference type="PROSITE" id="PS51257">
    <property type="entry name" value="PROKAR_LIPOPROTEIN"/>
    <property type="match status" value="1"/>
</dbReference>
<evidence type="ECO:0000313" key="3">
    <source>
        <dbReference type="Proteomes" id="UP000194221"/>
    </source>
</evidence>
<dbReference type="OrthoDB" id="622252at2"/>
<dbReference type="Gene3D" id="2.60.40.10">
    <property type="entry name" value="Immunoglobulins"/>
    <property type="match status" value="1"/>
</dbReference>
<keyword evidence="3" id="KW-1185">Reference proteome</keyword>
<dbReference type="RefSeq" id="WP_086029580.1">
    <property type="nucleotide sequence ID" value="NZ_LAPZ01000002.1"/>
</dbReference>
<dbReference type="EMBL" id="LAPZ01000002">
    <property type="protein sequence ID" value="OSY88777.1"/>
    <property type="molecule type" value="Genomic_DNA"/>
</dbReference>
<dbReference type="InterPro" id="IPR010451">
    <property type="entry name" value="Acetoacetate_decarboxylase"/>
</dbReference>
<proteinExistence type="predicted"/>
<dbReference type="InterPro" id="IPR023375">
    <property type="entry name" value="ADC_dom_sf"/>
</dbReference>
<dbReference type="SUPFAM" id="SSF49299">
    <property type="entry name" value="PKD domain"/>
    <property type="match status" value="1"/>
</dbReference>
<dbReference type="PROSITE" id="PS50093">
    <property type="entry name" value="PKD"/>
    <property type="match status" value="1"/>
</dbReference>
<dbReference type="AlphaFoldDB" id="A0A1Y2PG41"/>
<dbReference type="InParanoid" id="A0A1Y2PG41"/>
<reference evidence="2 3" key="1">
    <citation type="submission" date="2015-03" db="EMBL/GenBank/DDBJ databases">
        <title>Genome sequence of Tenacibaculum sp. S2-2, isolated from intestinal microbiota of sea cucumber, Apostichopus japonicas.</title>
        <authorList>
            <person name="Shao Z."/>
            <person name="Wang L."/>
            <person name="Li X."/>
        </authorList>
    </citation>
    <scope>NUCLEOTIDE SEQUENCE [LARGE SCALE GENOMIC DNA]</scope>
    <source>
        <strain evidence="2 3">S2-2</strain>
    </source>
</reference>
<protein>
    <recommendedName>
        <fullName evidence="1">PKD domain-containing protein</fullName>
    </recommendedName>
</protein>
<dbReference type="SMART" id="SM00089">
    <property type="entry name" value="PKD"/>
    <property type="match status" value="1"/>
</dbReference>
<dbReference type="CDD" id="cd00146">
    <property type="entry name" value="PKD"/>
    <property type="match status" value="1"/>
</dbReference>
<organism evidence="2 3">
    <name type="scientific">Tenacibaculum holothuriorum</name>
    <dbReference type="NCBI Taxonomy" id="1635173"/>
    <lineage>
        <taxon>Bacteria</taxon>
        <taxon>Pseudomonadati</taxon>
        <taxon>Bacteroidota</taxon>
        <taxon>Flavobacteriia</taxon>
        <taxon>Flavobacteriales</taxon>
        <taxon>Flavobacteriaceae</taxon>
        <taxon>Tenacibaculum</taxon>
    </lineage>
</organism>
<dbReference type="Pfam" id="PF06314">
    <property type="entry name" value="ADC"/>
    <property type="match status" value="1"/>
</dbReference>
<dbReference type="InterPro" id="IPR035986">
    <property type="entry name" value="PKD_dom_sf"/>
</dbReference>
<dbReference type="InterPro" id="IPR000601">
    <property type="entry name" value="PKD_dom"/>
</dbReference>
<dbReference type="Gene3D" id="2.40.400.10">
    <property type="entry name" value="Acetoacetate decarboxylase-like"/>
    <property type="match status" value="1"/>
</dbReference>
<dbReference type="GO" id="GO:0016829">
    <property type="term" value="F:lyase activity"/>
    <property type="evidence" value="ECO:0007669"/>
    <property type="project" value="InterPro"/>
</dbReference>
<evidence type="ECO:0000313" key="2">
    <source>
        <dbReference type="EMBL" id="OSY88777.1"/>
    </source>
</evidence>
<dbReference type="Pfam" id="PF18911">
    <property type="entry name" value="PKD_4"/>
    <property type="match status" value="1"/>
</dbReference>
<dbReference type="SUPFAM" id="SSF160104">
    <property type="entry name" value="Acetoacetate decarboxylase-like"/>
    <property type="match status" value="1"/>
</dbReference>
<feature type="domain" description="PKD" evidence="1">
    <location>
        <begin position="64"/>
        <end position="118"/>
    </location>
</feature>
<dbReference type="Proteomes" id="UP000194221">
    <property type="component" value="Unassembled WGS sequence"/>
</dbReference>
<accession>A0A1Y2PG41</accession>
<name>A0A1Y2PG41_9FLAO</name>
<gene>
    <name evidence="2" type="ORF">WH52_03660</name>
</gene>
<dbReference type="STRING" id="1635173.WH52_03660"/>
<dbReference type="InterPro" id="IPR022409">
    <property type="entry name" value="PKD/Chitinase_dom"/>
</dbReference>
<evidence type="ECO:0000259" key="1">
    <source>
        <dbReference type="PROSITE" id="PS50093"/>
    </source>
</evidence>
<sequence>MSIVLNKNFLDMNNLKSILILLISIIFFSCGEDDNIPEPKVVADFETEVLLGENQAIVTIKNLSQNATSYEWSFPDGTSDNTTEENPTVSYIKNGTYSITLVSSNGISTDTKTVEITIDNIPDNGHTPYRYLENDGIFMYYETDNEEVYRSLIPDEFEMPSRMVVFAFFNDFYKLDYGATPYKENALSILVKYQGEEFFHCVYMPVTDEHSMWAGILGLGLPKTIGEVNFTRDNPIYYGDAKNQLDGTMDMSINTENFTIDNDIKQEMINLQLLKSLQIRNGNIVVVGNTGGNSNSVIQTAEQVPNRITLKFGEATITTNTDAISFNHPLDLTPSRVIGGFYLKNTIPFGLTGNQF</sequence>
<dbReference type="InterPro" id="IPR013783">
    <property type="entry name" value="Ig-like_fold"/>
</dbReference>
<comment type="caution">
    <text evidence="2">The sequence shown here is derived from an EMBL/GenBank/DDBJ whole genome shotgun (WGS) entry which is preliminary data.</text>
</comment>